<sequence length="95" mass="11123">MRARDLLTALSNGFEPETLRGIYLQYQKNLVPFTTIAVDSHGELILFFEPNKPALALKELYTQLMLHKNLTLRYWDGEQTQKVYGFREEEGKIIF</sequence>
<dbReference type="OrthoDB" id="2185661at2"/>
<proteinExistence type="predicted"/>
<evidence type="ECO:0000313" key="1">
    <source>
        <dbReference type="EMBL" id="OTN76430.1"/>
    </source>
</evidence>
<name>A0A242A6A8_9ENTE</name>
<keyword evidence="2" id="KW-1185">Reference proteome</keyword>
<dbReference type="EMBL" id="NGKU01000001">
    <property type="protein sequence ID" value="OTN76430.1"/>
    <property type="molecule type" value="Genomic_DNA"/>
</dbReference>
<protein>
    <submittedName>
        <fullName evidence="1">Uncharacterized protein</fullName>
    </submittedName>
</protein>
<evidence type="ECO:0000313" key="2">
    <source>
        <dbReference type="Proteomes" id="UP000195043"/>
    </source>
</evidence>
<dbReference type="Proteomes" id="UP000195043">
    <property type="component" value="Unassembled WGS sequence"/>
</dbReference>
<organism evidence="1 2">
    <name type="scientific">Candidatus Enterococcus testudinis</name>
    <dbReference type="NCBI Taxonomy" id="1834191"/>
    <lineage>
        <taxon>Bacteria</taxon>
        <taxon>Bacillati</taxon>
        <taxon>Bacillota</taxon>
        <taxon>Bacilli</taxon>
        <taxon>Lactobacillales</taxon>
        <taxon>Enterococcaceae</taxon>
        <taxon>Enterococcus</taxon>
    </lineage>
</organism>
<dbReference type="AlphaFoldDB" id="A0A242A6A8"/>
<gene>
    <name evidence="1" type="ORF">A5886_001507</name>
</gene>
<dbReference type="STRING" id="1834191.A5886_001507"/>
<comment type="caution">
    <text evidence="1">The sequence shown here is derived from an EMBL/GenBank/DDBJ whole genome shotgun (WGS) entry which is preliminary data.</text>
</comment>
<reference evidence="1 2" key="1">
    <citation type="submission" date="2017-05" db="EMBL/GenBank/DDBJ databases">
        <title>The Genome Sequence of Enterococcus sp. 8G7_MSG3316.</title>
        <authorList>
            <consortium name="The Broad Institute Genomics Platform"/>
            <consortium name="The Broad Institute Genomic Center for Infectious Diseases"/>
            <person name="Earl A."/>
            <person name="Manson A."/>
            <person name="Schwartman J."/>
            <person name="Gilmore M."/>
            <person name="Abouelleil A."/>
            <person name="Cao P."/>
            <person name="Chapman S."/>
            <person name="Cusick C."/>
            <person name="Shea T."/>
            <person name="Young S."/>
            <person name="Neafsey D."/>
            <person name="Nusbaum C."/>
            <person name="Birren B."/>
        </authorList>
    </citation>
    <scope>NUCLEOTIDE SEQUENCE [LARGE SCALE GENOMIC DNA]</scope>
    <source>
        <strain evidence="1 2">8G7_MSG3316</strain>
    </source>
</reference>
<dbReference type="RefSeq" id="WP_086274384.1">
    <property type="nucleotide sequence ID" value="NZ_NGKU01000001.1"/>
</dbReference>
<accession>A0A242A6A8</accession>